<evidence type="ECO:0000256" key="1">
    <source>
        <dbReference type="SAM" id="MobiDB-lite"/>
    </source>
</evidence>
<feature type="compositionally biased region" description="Basic and acidic residues" evidence="1">
    <location>
        <begin position="631"/>
        <end position="640"/>
    </location>
</feature>
<keyword evidence="3" id="KW-0966">Cell projection</keyword>
<dbReference type="AlphaFoldDB" id="A0A0W8G9P9"/>
<dbReference type="Pfam" id="PF02120">
    <property type="entry name" value="Flg_hook"/>
    <property type="match status" value="1"/>
</dbReference>
<reference evidence="3" key="1">
    <citation type="journal article" date="2015" name="Proc. Natl. Acad. Sci. U.S.A.">
        <title>Networks of energetic and metabolic interactions define dynamics in microbial communities.</title>
        <authorList>
            <person name="Embree M."/>
            <person name="Liu J.K."/>
            <person name="Al-Bassam M.M."/>
            <person name="Zengler K."/>
        </authorList>
    </citation>
    <scope>NUCLEOTIDE SEQUENCE</scope>
</reference>
<organism evidence="3">
    <name type="scientific">hydrocarbon metagenome</name>
    <dbReference type="NCBI Taxonomy" id="938273"/>
    <lineage>
        <taxon>unclassified sequences</taxon>
        <taxon>metagenomes</taxon>
        <taxon>ecological metagenomes</taxon>
    </lineage>
</organism>
<feature type="region of interest" description="Disordered" evidence="1">
    <location>
        <begin position="658"/>
        <end position="680"/>
    </location>
</feature>
<dbReference type="EMBL" id="LNQE01000027">
    <property type="protein sequence ID" value="KUG29867.1"/>
    <property type="molecule type" value="Genomic_DNA"/>
</dbReference>
<keyword evidence="3" id="KW-0282">Flagellum</keyword>
<feature type="domain" description="Flagellar hook-length control protein-like C-terminal" evidence="2">
    <location>
        <begin position="541"/>
        <end position="619"/>
    </location>
</feature>
<dbReference type="CDD" id="cd17470">
    <property type="entry name" value="T3SS_Flik_C"/>
    <property type="match status" value="1"/>
</dbReference>
<evidence type="ECO:0000259" key="2">
    <source>
        <dbReference type="Pfam" id="PF02120"/>
    </source>
</evidence>
<evidence type="ECO:0000313" key="3">
    <source>
        <dbReference type="EMBL" id="KUG29867.1"/>
    </source>
</evidence>
<protein>
    <submittedName>
        <fullName evidence="3">Flagellar hook-length control protein flik</fullName>
    </submittedName>
</protein>
<feature type="compositionally biased region" description="Polar residues" evidence="1">
    <location>
        <begin position="396"/>
        <end position="410"/>
    </location>
</feature>
<feature type="compositionally biased region" description="Basic and acidic residues" evidence="1">
    <location>
        <begin position="428"/>
        <end position="441"/>
    </location>
</feature>
<keyword evidence="3" id="KW-0969">Cilium</keyword>
<sequence length="680" mass="71389">MQILPSQNATRAKAGLATLGGLDPQAYRKQANAFSSYFDACMREAADSSGQNNLTTTGRTSKSSADAANKATLATAGLLSAGTGNVVSDPNNVRMTKEDFAQLKASLSKSGISDKDIEELETKIGSSQGLTWGAFMTFLQDKIAGNQPLGRLGTEGKRELQSFLGKLGFTPGETSQVLTDLEQGQAAKAWSSISSKISSLSAEATLTVTASEAQALAQALGLSATAQNRLSELFSRFEERELGGRDIRAALLAVAAEVKNQDAAEGKALTQVKELASQVFVAAQKREFGQTLSDSREDHVARKAMLAREMASRGADEDGGNTSSGTKSVADVDFAFTQESQARGKAGKGQVKVGSVADVDVALTQEPESSGKAVKGQMQAATGEQELGHKRVTLAETGQGNDLQSRSGTSDGRKDFFGNGSSGGQRDGSMDDRGAKEHAASNREQTGLGESAGRKSGGSSTTDADWAGFWSKIGLDAGAAKSSGTDAVLKEALAGVSFSQVSSHVSAQVSSQRLAQAENSQGMNPSLSSDVLRQVESGMLRNLGQGANRLTLNLTPDELGSVTVMLTVKDKDVQAVIRAETPEAAKILSENMVRVRESLEQQGLKVSKLDVQTSLAQQQDQSAWQGASQHNEARRQQEELDRRRTALRILGMGTGESVDAAMDAASPTMASRSEGVDVFA</sequence>
<dbReference type="Gene3D" id="3.30.750.140">
    <property type="match status" value="1"/>
</dbReference>
<comment type="caution">
    <text evidence="3">The sequence shown here is derived from an EMBL/GenBank/DDBJ whole genome shotgun (WGS) entry which is preliminary data.</text>
</comment>
<name>A0A0W8G9P9_9ZZZZ</name>
<proteinExistence type="predicted"/>
<dbReference type="InterPro" id="IPR021136">
    <property type="entry name" value="Flagellar_hook_control-like_C"/>
</dbReference>
<dbReference type="InterPro" id="IPR038610">
    <property type="entry name" value="FliK-like_C_sf"/>
</dbReference>
<feature type="compositionally biased region" description="Polar residues" evidence="1">
    <location>
        <begin position="620"/>
        <end position="630"/>
    </location>
</feature>
<accession>A0A0W8G9P9</accession>
<gene>
    <name evidence="3" type="ORF">ASZ90_000231</name>
</gene>
<feature type="region of interest" description="Disordered" evidence="1">
    <location>
        <begin position="620"/>
        <end position="640"/>
    </location>
</feature>
<feature type="region of interest" description="Disordered" evidence="1">
    <location>
        <begin position="367"/>
        <end position="463"/>
    </location>
</feature>